<dbReference type="PATRIC" id="fig|1423734.3.peg.1841"/>
<dbReference type="Pfam" id="PF01420">
    <property type="entry name" value="Methylase_S"/>
    <property type="match status" value="2"/>
</dbReference>
<dbReference type="Proteomes" id="UP000051236">
    <property type="component" value="Unassembled WGS sequence"/>
</dbReference>
<dbReference type="InterPro" id="IPR000055">
    <property type="entry name" value="Restrct_endonuc_typeI_TRD"/>
</dbReference>
<gene>
    <name evidence="5" type="ORF">FC83_GL001822</name>
</gene>
<evidence type="ECO:0000259" key="4">
    <source>
        <dbReference type="Pfam" id="PF01420"/>
    </source>
</evidence>
<feature type="domain" description="Type I restriction modification DNA specificity" evidence="4">
    <location>
        <begin position="25"/>
        <end position="174"/>
    </location>
</feature>
<dbReference type="InterPro" id="IPR044946">
    <property type="entry name" value="Restrct_endonuc_typeI_TRD_sf"/>
</dbReference>
<dbReference type="AlphaFoldDB" id="A0A0R1XKJ2"/>
<comment type="caution">
    <text evidence="5">The sequence shown here is derived from an EMBL/GenBank/DDBJ whole genome shotgun (WGS) entry which is preliminary data.</text>
</comment>
<dbReference type="SUPFAM" id="SSF116734">
    <property type="entry name" value="DNA methylase specificity domain"/>
    <property type="match status" value="2"/>
</dbReference>
<dbReference type="PANTHER" id="PTHR30408">
    <property type="entry name" value="TYPE-1 RESTRICTION ENZYME ECOKI SPECIFICITY PROTEIN"/>
    <property type="match status" value="1"/>
</dbReference>
<dbReference type="Gene3D" id="3.90.220.20">
    <property type="entry name" value="DNA methylase specificity domains"/>
    <property type="match status" value="2"/>
</dbReference>
<keyword evidence="6" id="KW-1185">Reference proteome</keyword>
<evidence type="ECO:0000256" key="2">
    <source>
        <dbReference type="ARBA" id="ARBA00022747"/>
    </source>
</evidence>
<organism evidence="5 6">
    <name type="scientific">Agrilactobacillus composti DSM 18527 = JCM 14202</name>
    <dbReference type="NCBI Taxonomy" id="1423734"/>
    <lineage>
        <taxon>Bacteria</taxon>
        <taxon>Bacillati</taxon>
        <taxon>Bacillota</taxon>
        <taxon>Bacilli</taxon>
        <taxon>Lactobacillales</taxon>
        <taxon>Lactobacillaceae</taxon>
        <taxon>Agrilactobacillus</taxon>
    </lineage>
</organism>
<keyword evidence="2" id="KW-0680">Restriction system</keyword>
<protein>
    <submittedName>
        <fullName evidence="5">Type I site-specific deoxyribonuclease specificity subunit</fullName>
    </submittedName>
</protein>
<comment type="similarity">
    <text evidence="1">Belongs to the type-I restriction system S methylase family.</text>
</comment>
<name>A0A0R1XKJ2_9LACO</name>
<feature type="domain" description="Type I restriction modification DNA specificity" evidence="4">
    <location>
        <begin position="203"/>
        <end position="386"/>
    </location>
</feature>
<sequence length="398" mass="45632">MNELSQITDTKHATAPIVNYETQFKMIRTSTVRSGHLHTKMMDSVTYEVYEEWSERIHLKADDVVFSREAPMGESAIIPDNNNKYFLGQRMVGIRTSTSLDPVFLISTFQAPKFRKEILIRNAESTTVANFGIPSIKSYEIDLPQINEQSKISRFFKLIGIIIALHQRKLELLKKLKQGYLQKLLPQDGRKVPKLRFAQFSGDWEKHELASVVKMVRSYPLSREVEWPSDTGYRYIHYGDIHTGKARIITNSSRLPAILGGNYTPLQEGDIIIADASEDYQEIALPAVLISIKNKERVIAGLHTIAFRPSESLNSLFLYYVLTAPTFRYYGYRMGQGLKVFGISKSNVNKFTIFFPSRTEQSKIVNLLYSLNNTIVMIQKEIDNLKEMKKGYLAHLFI</sequence>
<dbReference type="eggNOG" id="COG0732">
    <property type="taxonomic scope" value="Bacteria"/>
</dbReference>
<evidence type="ECO:0000313" key="6">
    <source>
        <dbReference type="Proteomes" id="UP000051236"/>
    </source>
</evidence>
<evidence type="ECO:0000256" key="3">
    <source>
        <dbReference type="ARBA" id="ARBA00023125"/>
    </source>
</evidence>
<dbReference type="STRING" id="1423734.FC83_GL001822"/>
<dbReference type="EMBL" id="AZGA01000088">
    <property type="protein sequence ID" value="KRM30686.1"/>
    <property type="molecule type" value="Genomic_DNA"/>
</dbReference>
<dbReference type="PANTHER" id="PTHR30408:SF12">
    <property type="entry name" value="TYPE I RESTRICTION ENZYME MJAVIII SPECIFICITY SUBUNIT"/>
    <property type="match status" value="1"/>
</dbReference>
<dbReference type="InterPro" id="IPR052021">
    <property type="entry name" value="Type-I_RS_S_subunit"/>
</dbReference>
<proteinExistence type="inferred from homology"/>
<evidence type="ECO:0000256" key="1">
    <source>
        <dbReference type="ARBA" id="ARBA00010923"/>
    </source>
</evidence>
<dbReference type="GO" id="GO:0003677">
    <property type="term" value="F:DNA binding"/>
    <property type="evidence" value="ECO:0007669"/>
    <property type="project" value="UniProtKB-KW"/>
</dbReference>
<dbReference type="GO" id="GO:0009307">
    <property type="term" value="P:DNA restriction-modification system"/>
    <property type="evidence" value="ECO:0007669"/>
    <property type="project" value="UniProtKB-KW"/>
</dbReference>
<evidence type="ECO:0000313" key="5">
    <source>
        <dbReference type="EMBL" id="KRM30686.1"/>
    </source>
</evidence>
<keyword evidence="3" id="KW-0238">DNA-binding</keyword>
<reference evidence="5 6" key="1">
    <citation type="journal article" date="2015" name="Genome Announc.">
        <title>Expanding the biotechnology potential of lactobacilli through comparative genomics of 213 strains and associated genera.</title>
        <authorList>
            <person name="Sun Z."/>
            <person name="Harris H.M."/>
            <person name="McCann A."/>
            <person name="Guo C."/>
            <person name="Argimon S."/>
            <person name="Zhang W."/>
            <person name="Yang X."/>
            <person name="Jeffery I.B."/>
            <person name="Cooney J.C."/>
            <person name="Kagawa T.F."/>
            <person name="Liu W."/>
            <person name="Song Y."/>
            <person name="Salvetti E."/>
            <person name="Wrobel A."/>
            <person name="Rasinkangas P."/>
            <person name="Parkhill J."/>
            <person name="Rea M.C."/>
            <person name="O'Sullivan O."/>
            <person name="Ritari J."/>
            <person name="Douillard F.P."/>
            <person name="Paul Ross R."/>
            <person name="Yang R."/>
            <person name="Briner A.E."/>
            <person name="Felis G.E."/>
            <person name="de Vos W.M."/>
            <person name="Barrangou R."/>
            <person name="Klaenhammer T.R."/>
            <person name="Caufield P.W."/>
            <person name="Cui Y."/>
            <person name="Zhang H."/>
            <person name="O'Toole P.W."/>
        </authorList>
    </citation>
    <scope>NUCLEOTIDE SEQUENCE [LARGE SCALE GENOMIC DNA]</scope>
    <source>
        <strain evidence="5 6">DSM 18527</strain>
    </source>
</reference>
<accession>A0A0R1XKJ2</accession>